<evidence type="ECO:0000313" key="3">
    <source>
        <dbReference type="EMBL" id="KAI1726470.1"/>
    </source>
</evidence>
<keyword evidence="4" id="KW-1185">Reference proteome</keyword>
<dbReference type="Proteomes" id="UP001201812">
    <property type="component" value="Unassembled WGS sequence"/>
</dbReference>
<dbReference type="EMBL" id="JAKKPZ010000002">
    <property type="protein sequence ID" value="KAI1726470.1"/>
    <property type="molecule type" value="Genomic_DNA"/>
</dbReference>
<protein>
    <submittedName>
        <fullName evidence="3">Uncharacterized protein</fullName>
    </submittedName>
</protein>
<evidence type="ECO:0000256" key="2">
    <source>
        <dbReference type="SAM" id="SignalP"/>
    </source>
</evidence>
<reference evidence="3" key="1">
    <citation type="submission" date="2022-01" db="EMBL/GenBank/DDBJ databases">
        <title>Genome Sequence Resource for Two Populations of Ditylenchus destructor, the Migratory Endoparasitic Phytonematode.</title>
        <authorList>
            <person name="Zhang H."/>
            <person name="Lin R."/>
            <person name="Xie B."/>
        </authorList>
    </citation>
    <scope>NUCLEOTIDE SEQUENCE</scope>
    <source>
        <strain evidence="3">BazhouSP</strain>
    </source>
</reference>
<evidence type="ECO:0000313" key="4">
    <source>
        <dbReference type="Proteomes" id="UP001201812"/>
    </source>
</evidence>
<comment type="caution">
    <text evidence="3">The sequence shown here is derived from an EMBL/GenBank/DDBJ whole genome shotgun (WGS) entry which is preliminary data.</text>
</comment>
<name>A0AAD4NE52_9BILA</name>
<feature type="region of interest" description="Disordered" evidence="1">
    <location>
        <begin position="81"/>
        <end position="172"/>
    </location>
</feature>
<dbReference type="AlphaFoldDB" id="A0AAD4NE52"/>
<feature type="compositionally biased region" description="Basic and acidic residues" evidence="1">
    <location>
        <begin position="122"/>
        <end position="137"/>
    </location>
</feature>
<feature type="signal peptide" evidence="2">
    <location>
        <begin position="1"/>
        <end position="20"/>
    </location>
</feature>
<sequence length="172" mass="18740">MSILLKFVLASSICFVFVQSRYMVKRFSLMNGTSLNSDDKHSLKISGQQIEGGLNNNTINSTTVTPNGLKDVGVNSTKYFSATNVSTPTPPPGNSTSQNNNSGYVRKESSSSSEELNIPVREFQEGRDRSMEIHLNNKDQQNGVDQDQPEVPPEALEAAEHGIMSQAAEASE</sequence>
<evidence type="ECO:0000256" key="1">
    <source>
        <dbReference type="SAM" id="MobiDB-lite"/>
    </source>
</evidence>
<keyword evidence="2" id="KW-0732">Signal</keyword>
<proteinExistence type="predicted"/>
<accession>A0AAD4NE52</accession>
<feature type="chain" id="PRO_5042200670" evidence="2">
    <location>
        <begin position="21"/>
        <end position="172"/>
    </location>
</feature>
<organism evidence="3 4">
    <name type="scientific">Ditylenchus destructor</name>
    <dbReference type="NCBI Taxonomy" id="166010"/>
    <lineage>
        <taxon>Eukaryota</taxon>
        <taxon>Metazoa</taxon>
        <taxon>Ecdysozoa</taxon>
        <taxon>Nematoda</taxon>
        <taxon>Chromadorea</taxon>
        <taxon>Rhabditida</taxon>
        <taxon>Tylenchina</taxon>
        <taxon>Tylenchomorpha</taxon>
        <taxon>Sphaerularioidea</taxon>
        <taxon>Anguinidae</taxon>
        <taxon>Anguininae</taxon>
        <taxon>Ditylenchus</taxon>
    </lineage>
</organism>
<gene>
    <name evidence="3" type="ORF">DdX_03190</name>
</gene>